<evidence type="ECO:0000256" key="1">
    <source>
        <dbReference type="SAM" id="MobiDB-lite"/>
    </source>
</evidence>
<name>A0A7J6WX15_THATH</name>
<evidence type="ECO:0000313" key="4">
    <source>
        <dbReference type="Proteomes" id="UP000554482"/>
    </source>
</evidence>
<feature type="non-terminal residue" evidence="3">
    <location>
        <position position="1"/>
    </location>
</feature>
<keyword evidence="2" id="KW-1133">Transmembrane helix</keyword>
<sequence>MILVNTDIWAMPVACGNAHVGNAASLAHTGNLNFIGVGRWEYPYVVPWLVLIYLNFIGADCVNLLVKYDKEVRHAICIDSGEDEARPKRATRRSTAQAFDKSISMRAMGLKSRTREGE</sequence>
<gene>
    <name evidence="3" type="ORF">FRX31_009216</name>
</gene>
<proteinExistence type="predicted"/>
<evidence type="ECO:0000313" key="3">
    <source>
        <dbReference type="EMBL" id="KAF5201198.1"/>
    </source>
</evidence>
<organism evidence="3 4">
    <name type="scientific">Thalictrum thalictroides</name>
    <name type="common">Rue-anemone</name>
    <name type="synonym">Anemone thalictroides</name>
    <dbReference type="NCBI Taxonomy" id="46969"/>
    <lineage>
        <taxon>Eukaryota</taxon>
        <taxon>Viridiplantae</taxon>
        <taxon>Streptophyta</taxon>
        <taxon>Embryophyta</taxon>
        <taxon>Tracheophyta</taxon>
        <taxon>Spermatophyta</taxon>
        <taxon>Magnoliopsida</taxon>
        <taxon>Ranunculales</taxon>
        <taxon>Ranunculaceae</taxon>
        <taxon>Thalictroideae</taxon>
        <taxon>Thalictrum</taxon>
    </lineage>
</organism>
<feature type="transmembrane region" description="Helical" evidence="2">
    <location>
        <begin position="45"/>
        <end position="66"/>
    </location>
</feature>
<feature type="region of interest" description="Disordered" evidence="1">
    <location>
        <begin position="87"/>
        <end position="118"/>
    </location>
</feature>
<comment type="caution">
    <text evidence="3">The sequence shown here is derived from an EMBL/GenBank/DDBJ whole genome shotgun (WGS) entry which is preliminary data.</text>
</comment>
<keyword evidence="4" id="KW-1185">Reference proteome</keyword>
<keyword evidence="2" id="KW-0812">Transmembrane</keyword>
<accession>A0A7J6WX15</accession>
<dbReference type="Proteomes" id="UP000554482">
    <property type="component" value="Unassembled WGS sequence"/>
</dbReference>
<reference evidence="3 4" key="1">
    <citation type="submission" date="2020-06" db="EMBL/GenBank/DDBJ databases">
        <title>Transcriptomic and genomic resources for Thalictrum thalictroides and T. hernandezii: Facilitating candidate gene discovery in an emerging model plant lineage.</title>
        <authorList>
            <person name="Arias T."/>
            <person name="Riano-Pachon D.M."/>
            <person name="Di Stilio V.S."/>
        </authorList>
    </citation>
    <scope>NUCLEOTIDE SEQUENCE [LARGE SCALE GENOMIC DNA]</scope>
    <source>
        <strain evidence="4">cv. WT478/WT964</strain>
        <tissue evidence="3">Leaves</tissue>
    </source>
</reference>
<dbReference type="AlphaFoldDB" id="A0A7J6WX15"/>
<protein>
    <submittedName>
        <fullName evidence="3">Vacuolar protein sorting-associated protein 41-like protein</fullName>
    </submittedName>
</protein>
<dbReference type="OrthoDB" id="244107at2759"/>
<evidence type="ECO:0000256" key="2">
    <source>
        <dbReference type="SAM" id="Phobius"/>
    </source>
</evidence>
<dbReference type="EMBL" id="JABWDY010009741">
    <property type="protein sequence ID" value="KAF5201198.1"/>
    <property type="molecule type" value="Genomic_DNA"/>
</dbReference>
<keyword evidence="2" id="KW-0472">Membrane</keyword>